<dbReference type="InterPro" id="IPR017941">
    <property type="entry name" value="Rieske_2Fe-2S"/>
</dbReference>
<dbReference type="Gene3D" id="2.102.10.10">
    <property type="entry name" value="Rieske [2Fe-2S] iron-sulphur domain"/>
    <property type="match status" value="1"/>
</dbReference>
<dbReference type="SUPFAM" id="SSF51905">
    <property type="entry name" value="FAD/NAD(P)-binding domain"/>
    <property type="match status" value="2"/>
</dbReference>
<organism evidence="11 12">
    <name type="scientific">Penicillium nalgiovense</name>
    <dbReference type="NCBI Taxonomy" id="60175"/>
    <lineage>
        <taxon>Eukaryota</taxon>
        <taxon>Fungi</taxon>
        <taxon>Dikarya</taxon>
        <taxon>Ascomycota</taxon>
        <taxon>Pezizomycotina</taxon>
        <taxon>Eurotiomycetes</taxon>
        <taxon>Eurotiomycetidae</taxon>
        <taxon>Eurotiales</taxon>
        <taxon>Aspergillaceae</taxon>
        <taxon>Penicillium</taxon>
    </lineage>
</organism>
<keyword evidence="6" id="KW-0274">FAD</keyword>
<dbReference type="GO" id="GO:0016651">
    <property type="term" value="F:oxidoreductase activity, acting on NAD(P)H"/>
    <property type="evidence" value="ECO:0007669"/>
    <property type="project" value="TreeGrafter"/>
</dbReference>
<keyword evidence="8" id="KW-0408">Iron</keyword>
<dbReference type="Pfam" id="PF00355">
    <property type="entry name" value="Rieske"/>
    <property type="match status" value="1"/>
</dbReference>
<evidence type="ECO:0000256" key="3">
    <source>
        <dbReference type="ARBA" id="ARBA00022630"/>
    </source>
</evidence>
<dbReference type="OrthoDB" id="2155283at2759"/>
<dbReference type="Gene3D" id="3.50.50.60">
    <property type="entry name" value="FAD/NAD(P)-binding domain"/>
    <property type="match status" value="2"/>
</dbReference>
<dbReference type="AlphaFoldDB" id="A0A9W4HA66"/>
<keyword evidence="9" id="KW-0411">Iron-sulfur</keyword>
<evidence type="ECO:0000259" key="10">
    <source>
        <dbReference type="PROSITE" id="PS51296"/>
    </source>
</evidence>
<reference evidence="11" key="1">
    <citation type="submission" date="2021-07" db="EMBL/GenBank/DDBJ databases">
        <authorList>
            <person name="Branca A.L. A."/>
        </authorList>
    </citation>
    <scope>NUCLEOTIDE SEQUENCE</scope>
</reference>
<dbReference type="EMBL" id="CAJVNV010000018">
    <property type="protein sequence ID" value="CAG7958144.1"/>
    <property type="molecule type" value="Genomic_DNA"/>
</dbReference>
<gene>
    <name evidence="11" type="ORF">PNAL_LOCUS688</name>
</gene>
<keyword evidence="5" id="KW-0479">Metal-binding</keyword>
<name>A0A9W4HA66_PENNA</name>
<keyword evidence="4" id="KW-0001">2Fe-2S</keyword>
<dbReference type="InterPro" id="IPR016156">
    <property type="entry name" value="FAD/NAD-linked_Rdtase_dimer_sf"/>
</dbReference>
<dbReference type="GO" id="GO:0046872">
    <property type="term" value="F:metal ion binding"/>
    <property type="evidence" value="ECO:0007669"/>
    <property type="project" value="UniProtKB-KW"/>
</dbReference>
<dbReference type="PRINTS" id="PR00368">
    <property type="entry name" value="FADPNR"/>
</dbReference>
<keyword evidence="7" id="KW-0560">Oxidoreductase</keyword>
<feature type="domain" description="Rieske" evidence="10">
    <location>
        <begin position="72"/>
        <end position="171"/>
    </location>
</feature>
<evidence type="ECO:0000256" key="5">
    <source>
        <dbReference type="ARBA" id="ARBA00022723"/>
    </source>
</evidence>
<dbReference type="GO" id="GO:0051537">
    <property type="term" value="F:2 iron, 2 sulfur cluster binding"/>
    <property type="evidence" value="ECO:0007669"/>
    <property type="project" value="UniProtKB-KW"/>
</dbReference>
<dbReference type="SUPFAM" id="SSF55424">
    <property type="entry name" value="FAD/NAD-linked reductases, dimerisation (C-terminal) domain"/>
    <property type="match status" value="1"/>
</dbReference>
<evidence type="ECO:0000256" key="6">
    <source>
        <dbReference type="ARBA" id="ARBA00022827"/>
    </source>
</evidence>
<comment type="caution">
    <text evidence="11">The sequence shown here is derived from an EMBL/GenBank/DDBJ whole genome shotgun (WGS) entry which is preliminary data.</text>
</comment>
<dbReference type="PANTHER" id="PTHR43557:SF2">
    <property type="entry name" value="RIESKE DOMAIN-CONTAINING PROTEIN-RELATED"/>
    <property type="match status" value="1"/>
</dbReference>
<comment type="cofactor">
    <cofactor evidence="1">
        <name>FAD</name>
        <dbReference type="ChEBI" id="CHEBI:57692"/>
    </cofactor>
</comment>
<dbReference type="PROSITE" id="PS51296">
    <property type="entry name" value="RIESKE"/>
    <property type="match status" value="1"/>
</dbReference>
<dbReference type="InterPro" id="IPR023753">
    <property type="entry name" value="FAD/NAD-binding_dom"/>
</dbReference>
<proteinExistence type="inferred from homology"/>
<dbReference type="Gene3D" id="3.30.390.30">
    <property type="match status" value="1"/>
</dbReference>
<keyword evidence="3" id="KW-0285">Flavoprotein</keyword>
<protein>
    <recommendedName>
        <fullName evidence="10">Rieske domain-containing protein</fullName>
    </recommendedName>
</protein>
<dbReference type="Proteomes" id="UP001153461">
    <property type="component" value="Unassembled WGS sequence"/>
</dbReference>
<evidence type="ECO:0000256" key="1">
    <source>
        <dbReference type="ARBA" id="ARBA00001974"/>
    </source>
</evidence>
<dbReference type="PANTHER" id="PTHR43557">
    <property type="entry name" value="APOPTOSIS-INDUCING FACTOR 1"/>
    <property type="match status" value="1"/>
</dbReference>
<dbReference type="InterPro" id="IPR036188">
    <property type="entry name" value="FAD/NAD-bd_sf"/>
</dbReference>
<dbReference type="SUPFAM" id="SSF50022">
    <property type="entry name" value="ISP domain"/>
    <property type="match status" value="1"/>
</dbReference>
<evidence type="ECO:0000256" key="2">
    <source>
        <dbReference type="ARBA" id="ARBA00006442"/>
    </source>
</evidence>
<comment type="similarity">
    <text evidence="2">Belongs to the FAD-dependent oxidoreductase family.</text>
</comment>
<sequence>MYRLSTPSIQLSRRCNCLWSLRHIPSPRISSLPLTSSSSTSSSPIPTTNLSPFKTIQSIRNLSTMSQEYKLKDISSFTSLKNLDKIEAEVEGIEEGKVLLVKLDDKVHALNTQCTHYGAPLKNGVVTEDGRLTCPWHGACYNVPTGDVEDAPAPNALNKFAVFEKEDGVYILAKGEDIKAGQRNPVVKCSVSQPEEKLVVVGGLHDASRLLPLQVPHYIAHFKCYTILPSLLCYSQIPSASMPPLVSYIPMHIGSGTLGLIQAVRELKYPGAITIISQEPDLIIDRTKLSKALISDPAKIQWRSPEWYAEAAIETITDEVTAVDFEQKSISTNSGRNVPYTKLVLATGGLPRRLPLQGFNGELNNVFTLRTINNVQAILAAAGQDRKNIVVIGSSFIGMEVGNALSKSHNVTIVGMESSPMERVMGTQVGRIFQGNLEKSGIKFNLSASVSHASANPSNSQTVGAVHLKDGTTLPADIVILGVGVRPATDFLRDNKSVTLEKDGSIKTTSHFLVPGLQDSVFAIGDIATYPYFGPGADADGSPVRIEHWNVAQNSGRAAARAIVHARHSPLSSLKPKRFIPVFWSALGAQLRYCGNPVNGFDDVILQEKGEAKFVAYYTAGETVVAVASMGMDPIMAKSAELMKAGKMPGKKEIVGGADVFAIKL</sequence>
<dbReference type="GO" id="GO:0005737">
    <property type="term" value="C:cytoplasm"/>
    <property type="evidence" value="ECO:0007669"/>
    <property type="project" value="TreeGrafter"/>
</dbReference>
<dbReference type="InterPro" id="IPR050446">
    <property type="entry name" value="FAD-oxidoreductase/Apoptosis"/>
</dbReference>
<evidence type="ECO:0000256" key="9">
    <source>
        <dbReference type="ARBA" id="ARBA00023014"/>
    </source>
</evidence>
<dbReference type="InterPro" id="IPR036922">
    <property type="entry name" value="Rieske_2Fe-2S_sf"/>
</dbReference>
<evidence type="ECO:0000313" key="12">
    <source>
        <dbReference type="Proteomes" id="UP001153461"/>
    </source>
</evidence>
<evidence type="ECO:0000313" key="11">
    <source>
        <dbReference type="EMBL" id="CAG7958144.1"/>
    </source>
</evidence>
<evidence type="ECO:0000256" key="8">
    <source>
        <dbReference type="ARBA" id="ARBA00023004"/>
    </source>
</evidence>
<evidence type="ECO:0000256" key="7">
    <source>
        <dbReference type="ARBA" id="ARBA00023002"/>
    </source>
</evidence>
<evidence type="ECO:0000256" key="4">
    <source>
        <dbReference type="ARBA" id="ARBA00022714"/>
    </source>
</evidence>
<dbReference type="Pfam" id="PF07992">
    <property type="entry name" value="Pyr_redox_2"/>
    <property type="match status" value="1"/>
</dbReference>
<accession>A0A9W4HA66</accession>